<evidence type="ECO:0000256" key="4">
    <source>
        <dbReference type="ARBA" id="ARBA00022605"/>
    </source>
</evidence>
<accession>A0A0K1Q9S6</accession>
<feature type="domain" description="Indole-3-glycerol phosphate synthase" evidence="9">
    <location>
        <begin position="6"/>
        <end position="259"/>
    </location>
</feature>
<comment type="pathway">
    <text evidence="2">Amino-acid biosynthesis; L-tryptophan biosynthesis; L-tryptophan from chorismate: step 4/5.</text>
</comment>
<dbReference type="GO" id="GO:0000162">
    <property type="term" value="P:L-tryptophan biosynthetic process"/>
    <property type="evidence" value="ECO:0007669"/>
    <property type="project" value="UniProtKB-UniPathway"/>
</dbReference>
<keyword evidence="6" id="KW-0822">Tryptophan biosynthesis</keyword>
<dbReference type="Pfam" id="PF00218">
    <property type="entry name" value="IGPS"/>
    <property type="match status" value="1"/>
</dbReference>
<comment type="catalytic activity">
    <reaction evidence="1">
        <text>1-(2-carboxyphenylamino)-1-deoxy-D-ribulose 5-phosphate + H(+) = (1S,2R)-1-C-(indol-3-yl)glycerol 3-phosphate + CO2 + H2O</text>
        <dbReference type="Rhea" id="RHEA:23476"/>
        <dbReference type="ChEBI" id="CHEBI:15377"/>
        <dbReference type="ChEBI" id="CHEBI:15378"/>
        <dbReference type="ChEBI" id="CHEBI:16526"/>
        <dbReference type="ChEBI" id="CHEBI:58613"/>
        <dbReference type="ChEBI" id="CHEBI:58866"/>
        <dbReference type="EC" id="4.1.1.48"/>
    </reaction>
</comment>
<dbReference type="UniPathway" id="UPA00035">
    <property type="reaction ID" value="UER00043"/>
</dbReference>
<keyword evidence="5" id="KW-0210">Decarboxylase</keyword>
<dbReference type="GO" id="GO:0004640">
    <property type="term" value="F:phosphoribosylanthranilate isomerase activity"/>
    <property type="evidence" value="ECO:0007669"/>
    <property type="project" value="TreeGrafter"/>
</dbReference>
<keyword evidence="7" id="KW-0057">Aromatic amino acid biosynthesis</keyword>
<gene>
    <name evidence="10" type="ORF">AKJ09_09080</name>
</gene>
<dbReference type="Proteomes" id="UP000064967">
    <property type="component" value="Chromosome"/>
</dbReference>
<reference evidence="10 11" key="1">
    <citation type="submission" date="2015-08" db="EMBL/GenBank/DDBJ databases">
        <authorList>
            <person name="Babu N.S."/>
            <person name="Beckwith C.J."/>
            <person name="Beseler K.G."/>
            <person name="Brison A."/>
            <person name="Carone J.V."/>
            <person name="Caskin T.P."/>
            <person name="Diamond M."/>
            <person name="Durham M.E."/>
            <person name="Foxe J.M."/>
            <person name="Go M."/>
            <person name="Henderson B.A."/>
            <person name="Jones I.B."/>
            <person name="McGettigan J.A."/>
            <person name="Micheletti S.J."/>
            <person name="Nasrallah M.E."/>
            <person name="Ortiz D."/>
            <person name="Piller C.R."/>
            <person name="Privatt S.R."/>
            <person name="Schneider S.L."/>
            <person name="Sharp S."/>
            <person name="Smith T.C."/>
            <person name="Stanton J.D."/>
            <person name="Ullery H.E."/>
            <person name="Wilson R.J."/>
            <person name="Serrano M.G."/>
            <person name="Buck G."/>
            <person name="Lee V."/>
            <person name="Wang Y."/>
            <person name="Carvalho R."/>
            <person name="Voegtly L."/>
            <person name="Shi R."/>
            <person name="Duckworth R."/>
            <person name="Johnson A."/>
            <person name="Loviza R."/>
            <person name="Walstead R."/>
            <person name="Shah Z."/>
            <person name="Kiflezghi M."/>
            <person name="Wade K."/>
            <person name="Ball S.L."/>
            <person name="Bradley K.W."/>
            <person name="Asai D.J."/>
            <person name="Bowman C.A."/>
            <person name="Russell D.A."/>
            <person name="Pope W.H."/>
            <person name="Jacobs-Sera D."/>
            <person name="Hendrix R.W."/>
            <person name="Hatfull G.F."/>
        </authorList>
    </citation>
    <scope>NUCLEOTIDE SEQUENCE [LARGE SCALE GENOMIC DNA]</scope>
    <source>
        <strain evidence="10 11">DSM 27648</strain>
    </source>
</reference>
<evidence type="ECO:0000313" key="10">
    <source>
        <dbReference type="EMBL" id="AKV02417.1"/>
    </source>
</evidence>
<dbReference type="STRING" id="1391654.AKJ09_09080"/>
<dbReference type="SUPFAM" id="SSF51366">
    <property type="entry name" value="Ribulose-phoshate binding barrel"/>
    <property type="match status" value="1"/>
</dbReference>
<dbReference type="InterPro" id="IPR013798">
    <property type="entry name" value="Indole-3-glycerol_P_synth_dom"/>
</dbReference>
<dbReference type="PANTHER" id="PTHR22854:SF2">
    <property type="entry name" value="INDOLE-3-GLYCEROL-PHOSPHATE SYNTHASE"/>
    <property type="match status" value="1"/>
</dbReference>
<dbReference type="EMBL" id="CP012333">
    <property type="protein sequence ID" value="AKV02417.1"/>
    <property type="molecule type" value="Genomic_DNA"/>
</dbReference>
<sequence>MSGVLGKIVASKEAEVAELRHQPRSRGTSGAPATRRPIDVVAALRRPVGAPLRLITEHKRRSPSAGALSTVLSPADRGLAYARNGASMISVLCDAPFFDGSWEHLATIRRALDDAGLPVPLLAKEFVIDQVQLEVAREKGADAVLLIARIVDARKLAELVAASRAVGLEPLVEVVSDEELAAALAASATVIGVNARDLDTLVMDVERAARLLAAIPPSCVAAHLSGLKSPDDVARVATSGVDAALMGEALMREDDPANLLTAMVRRANSPKA</sequence>
<dbReference type="Gene3D" id="3.20.20.70">
    <property type="entry name" value="Aldolase class I"/>
    <property type="match status" value="1"/>
</dbReference>
<dbReference type="InterPro" id="IPR045186">
    <property type="entry name" value="Indole-3-glycerol_P_synth"/>
</dbReference>
<evidence type="ECO:0000256" key="3">
    <source>
        <dbReference type="ARBA" id="ARBA00012362"/>
    </source>
</evidence>
<evidence type="ECO:0000256" key="5">
    <source>
        <dbReference type="ARBA" id="ARBA00022793"/>
    </source>
</evidence>
<dbReference type="KEGG" id="llu:AKJ09_09080"/>
<evidence type="ECO:0000256" key="1">
    <source>
        <dbReference type="ARBA" id="ARBA00001633"/>
    </source>
</evidence>
<dbReference type="InterPro" id="IPR013785">
    <property type="entry name" value="Aldolase_TIM"/>
</dbReference>
<protein>
    <recommendedName>
        <fullName evidence="3">indole-3-glycerol-phosphate synthase</fullName>
        <ecNumber evidence="3">4.1.1.48</ecNumber>
    </recommendedName>
</protein>
<evidence type="ECO:0000259" key="9">
    <source>
        <dbReference type="Pfam" id="PF00218"/>
    </source>
</evidence>
<dbReference type="EC" id="4.1.1.48" evidence="3"/>
<name>A0A0K1Q9S6_9BACT</name>
<evidence type="ECO:0000256" key="7">
    <source>
        <dbReference type="ARBA" id="ARBA00023141"/>
    </source>
</evidence>
<evidence type="ECO:0000313" key="11">
    <source>
        <dbReference type="Proteomes" id="UP000064967"/>
    </source>
</evidence>
<proteinExistence type="predicted"/>
<dbReference type="PANTHER" id="PTHR22854">
    <property type="entry name" value="TRYPTOPHAN BIOSYNTHESIS PROTEIN"/>
    <property type="match status" value="1"/>
</dbReference>
<dbReference type="GO" id="GO:0004425">
    <property type="term" value="F:indole-3-glycerol-phosphate synthase activity"/>
    <property type="evidence" value="ECO:0007669"/>
    <property type="project" value="UniProtKB-EC"/>
</dbReference>
<keyword evidence="4" id="KW-0028">Amino-acid biosynthesis</keyword>
<keyword evidence="8" id="KW-0456">Lyase</keyword>
<evidence type="ECO:0000256" key="2">
    <source>
        <dbReference type="ARBA" id="ARBA00004696"/>
    </source>
</evidence>
<evidence type="ECO:0000256" key="6">
    <source>
        <dbReference type="ARBA" id="ARBA00022822"/>
    </source>
</evidence>
<dbReference type="PATRIC" id="fig|1391654.3.peg.9203"/>
<keyword evidence="11" id="KW-1185">Reference proteome</keyword>
<dbReference type="RefSeq" id="WP_169928281.1">
    <property type="nucleotide sequence ID" value="NZ_CP012333.1"/>
</dbReference>
<dbReference type="AlphaFoldDB" id="A0A0K1Q9S6"/>
<dbReference type="InterPro" id="IPR011060">
    <property type="entry name" value="RibuloseP-bd_barrel"/>
</dbReference>
<dbReference type="CDD" id="cd00331">
    <property type="entry name" value="IGPS"/>
    <property type="match status" value="1"/>
</dbReference>
<evidence type="ECO:0000256" key="8">
    <source>
        <dbReference type="ARBA" id="ARBA00023239"/>
    </source>
</evidence>
<organism evidence="10 11">
    <name type="scientific">Labilithrix luteola</name>
    <dbReference type="NCBI Taxonomy" id="1391654"/>
    <lineage>
        <taxon>Bacteria</taxon>
        <taxon>Pseudomonadati</taxon>
        <taxon>Myxococcota</taxon>
        <taxon>Polyangia</taxon>
        <taxon>Polyangiales</taxon>
        <taxon>Labilitrichaceae</taxon>
        <taxon>Labilithrix</taxon>
    </lineage>
</organism>